<dbReference type="InterPro" id="IPR003142">
    <property type="entry name" value="BPL_C"/>
</dbReference>
<dbReference type="EC" id="6.3.4.15" evidence="5"/>
<dbReference type="PANTHER" id="PTHR12835">
    <property type="entry name" value="BIOTIN PROTEIN LIGASE"/>
    <property type="match status" value="1"/>
</dbReference>
<dbReference type="STRING" id="1724.GCA_001044175_00272"/>
<organism evidence="7 8">
    <name type="scientific">Corynebacterium renale</name>
    <dbReference type="NCBI Taxonomy" id="1724"/>
    <lineage>
        <taxon>Bacteria</taxon>
        <taxon>Bacillati</taxon>
        <taxon>Actinomycetota</taxon>
        <taxon>Actinomycetes</taxon>
        <taxon>Mycobacteriales</taxon>
        <taxon>Corynebacteriaceae</taxon>
        <taxon>Corynebacterium</taxon>
    </lineage>
</organism>
<proteinExistence type="predicted"/>
<dbReference type="Gene3D" id="2.30.30.100">
    <property type="match status" value="1"/>
</dbReference>
<dbReference type="AlphaFoldDB" id="A0A2A9DKH4"/>
<gene>
    <name evidence="7" type="ORF">ATK06_0161</name>
</gene>
<dbReference type="InterPro" id="IPR004143">
    <property type="entry name" value="BPL_LPL_catalytic"/>
</dbReference>
<dbReference type="GO" id="GO:0005524">
    <property type="term" value="F:ATP binding"/>
    <property type="evidence" value="ECO:0007669"/>
    <property type="project" value="UniProtKB-KW"/>
</dbReference>
<dbReference type="Gene3D" id="3.30.930.10">
    <property type="entry name" value="Bira Bifunctional Protein, Domain 2"/>
    <property type="match status" value="1"/>
</dbReference>
<sequence length="249" mass="26133">MATNFTHGIWNVTHVDATGSTNADILADAAHPHAAVIIADHQNAGRGRMARQWVAPAGSSLSLSAGWRVPTERTDTIWAIPLAVGLALTDVIPGSQLKWPNDLLLNGKKVCGILCEAETSSEGAYIAIGIGTNISLTEDQLPVPHATSLALEGIEVDKETYATQLLDALARRLHQWESALPELLDAYRSRCLTIGKEVSVDTPSGAISGKATGVDDSGNLVVAAADTTHHIAAGDVHHVRGADGSYEGN</sequence>
<dbReference type="RefSeq" id="WP_053072887.1">
    <property type="nucleotide sequence ID" value="NZ_LDYE01000011.1"/>
</dbReference>
<protein>
    <recommendedName>
        <fullName evidence="5">biotin--[biotin carboxyl-carrier protein] ligase</fullName>
        <ecNumber evidence="5">6.3.4.15</ecNumber>
    </recommendedName>
</protein>
<name>A0A2A9DKH4_9CORY</name>
<dbReference type="SUPFAM" id="SSF50037">
    <property type="entry name" value="C-terminal domain of transcriptional repressors"/>
    <property type="match status" value="1"/>
</dbReference>
<dbReference type="NCBIfam" id="TIGR00121">
    <property type="entry name" value="birA_ligase"/>
    <property type="match status" value="1"/>
</dbReference>
<dbReference type="PANTHER" id="PTHR12835:SF5">
    <property type="entry name" value="BIOTIN--PROTEIN LIGASE"/>
    <property type="match status" value="1"/>
</dbReference>
<evidence type="ECO:0000256" key="1">
    <source>
        <dbReference type="ARBA" id="ARBA00022598"/>
    </source>
</evidence>
<keyword evidence="2" id="KW-0547">Nucleotide-binding</keyword>
<dbReference type="PROSITE" id="PS51733">
    <property type="entry name" value="BPL_LPL_CATALYTIC"/>
    <property type="match status" value="1"/>
</dbReference>
<feature type="domain" description="BPL/LPL catalytic" evidence="6">
    <location>
        <begin position="1"/>
        <end position="177"/>
    </location>
</feature>
<evidence type="ECO:0000256" key="5">
    <source>
        <dbReference type="ARBA" id="ARBA00024227"/>
    </source>
</evidence>
<dbReference type="EMBL" id="PDJF01000001">
    <property type="protein sequence ID" value="PFG27113.1"/>
    <property type="molecule type" value="Genomic_DNA"/>
</dbReference>
<evidence type="ECO:0000256" key="2">
    <source>
        <dbReference type="ARBA" id="ARBA00022741"/>
    </source>
</evidence>
<dbReference type="GO" id="GO:0005737">
    <property type="term" value="C:cytoplasm"/>
    <property type="evidence" value="ECO:0007669"/>
    <property type="project" value="TreeGrafter"/>
</dbReference>
<dbReference type="Pfam" id="PF02237">
    <property type="entry name" value="BPL_C"/>
    <property type="match status" value="1"/>
</dbReference>
<dbReference type="InterPro" id="IPR008988">
    <property type="entry name" value="Transcriptional_repressor_C"/>
</dbReference>
<evidence type="ECO:0000313" key="7">
    <source>
        <dbReference type="EMBL" id="PFG27113.1"/>
    </source>
</evidence>
<evidence type="ECO:0000256" key="3">
    <source>
        <dbReference type="ARBA" id="ARBA00022840"/>
    </source>
</evidence>
<keyword evidence="3" id="KW-0067">ATP-binding</keyword>
<dbReference type="InterPro" id="IPR004408">
    <property type="entry name" value="Biotin_CoA_COase_ligase"/>
</dbReference>
<keyword evidence="4" id="KW-0092">Biotin</keyword>
<evidence type="ECO:0000313" key="8">
    <source>
        <dbReference type="Proteomes" id="UP000221653"/>
    </source>
</evidence>
<accession>A0A2A9DKH4</accession>
<reference evidence="7 8" key="1">
    <citation type="submission" date="2017-10" db="EMBL/GenBank/DDBJ databases">
        <title>Sequencing the genomes of 1000 actinobacteria strains.</title>
        <authorList>
            <person name="Klenk H.-P."/>
        </authorList>
    </citation>
    <scope>NUCLEOTIDE SEQUENCE [LARGE SCALE GENOMIC DNA]</scope>
    <source>
        <strain evidence="7 8">DSM 20688</strain>
    </source>
</reference>
<evidence type="ECO:0000259" key="6">
    <source>
        <dbReference type="PROSITE" id="PS51733"/>
    </source>
</evidence>
<keyword evidence="1 7" id="KW-0436">Ligase</keyword>
<dbReference type="Proteomes" id="UP000221653">
    <property type="component" value="Unassembled WGS sequence"/>
</dbReference>
<dbReference type="InterPro" id="IPR045864">
    <property type="entry name" value="aa-tRNA-synth_II/BPL/LPL"/>
</dbReference>
<dbReference type="Pfam" id="PF03099">
    <property type="entry name" value="BPL_LplA_LipB"/>
    <property type="match status" value="1"/>
</dbReference>
<dbReference type="GO" id="GO:0004077">
    <property type="term" value="F:biotin--[biotin carboxyl-carrier protein] ligase activity"/>
    <property type="evidence" value="ECO:0007669"/>
    <property type="project" value="UniProtKB-EC"/>
</dbReference>
<evidence type="ECO:0000256" key="4">
    <source>
        <dbReference type="ARBA" id="ARBA00023267"/>
    </source>
</evidence>
<dbReference type="SUPFAM" id="SSF55681">
    <property type="entry name" value="Class II aaRS and biotin synthetases"/>
    <property type="match status" value="1"/>
</dbReference>
<keyword evidence="8" id="KW-1185">Reference proteome</keyword>
<comment type="caution">
    <text evidence="7">The sequence shown here is derived from an EMBL/GenBank/DDBJ whole genome shotgun (WGS) entry which is preliminary data.</text>
</comment>
<dbReference type="OrthoDB" id="9807064at2"/>
<dbReference type="CDD" id="cd16442">
    <property type="entry name" value="BPL"/>
    <property type="match status" value="1"/>
</dbReference>